<proteinExistence type="predicted"/>
<reference evidence="2 3" key="1">
    <citation type="submission" date="2017-07" db="EMBL/GenBank/DDBJ databases">
        <authorList>
            <person name="Talla V."/>
            <person name="Backstrom N."/>
        </authorList>
    </citation>
    <scope>NUCLEOTIDE SEQUENCE [LARGE SCALE GENOMIC DNA]</scope>
</reference>
<accession>A0A5E4QDN3</accession>
<dbReference type="AlphaFoldDB" id="A0A5E4QDN3"/>
<name>A0A5E4QDN3_9NEOP</name>
<sequence>MYNIHVTCSNTNYATNIFHKTRGLTYFWLLCHKPQLHYFEGQNDTSAEISRIVIAASIPDVVKTIRLEDCVGRDSLPERKIQRTANAVTRGRPSYREEEVQDGSE</sequence>
<feature type="region of interest" description="Disordered" evidence="1">
    <location>
        <begin position="82"/>
        <end position="105"/>
    </location>
</feature>
<evidence type="ECO:0000256" key="1">
    <source>
        <dbReference type="SAM" id="MobiDB-lite"/>
    </source>
</evidence>
<dbReference type="Proteomes" id="UP000324832">
    <property type="component" value="Unassembled WGS sequence"/>
</dbReference>
<protein>
    <submittedName>
        <fullName evidence="2">Uncharacterized protein</fullName>
    </submittedName>
</protein>
<evidence type="ECO:0000313" key="2">
    <source>
        <dbReference type="EMBL" id="VVC95833.1"/>
    </source>
</evidence>
<organism evidence="2 3">
    <name type="scientific">Leptidea sinapis</name>
    <dbReference type="NCBI Taxonomy" id="189913"/>
    <lineage>
        <taxon>Eukaryota</taxon>
        <taxon>Metazoa</taxon>
        <taxon>Ecdysozoa</taxon>
        <taxon>Arthropoda</taxon>
        <taxon>Hexapoda</taxon>
        <taxon>Insecta</taxon>
        <taxon>Pterygota</taxon>
        <taxon>Neoptera</taxon>
        <taxon>Endopterygota</taxon>
        <taxon>Lepidoptera</taxon>
        <taxon>Glossata</taxon>
        <taxon>Ditrysia</taxon>
        <taxon>Papilionoidea</taxon>
        <taxon>Pieridae</taxon>
        <taxon>Dismorphiinae</taxon>
        <taxon>Leptidea</taxon>
    </lineage>
</organism>
<dbReference type="EMBL" id="FZQP02002449">
    <property type="protein sequence ID" value="VVC95833.1"/>
    <property type="molecule type" value="Genomic_DNA"/>
</dbReference>
<keyword evidence="3" id="KW-1185">Reference proteome</keyword>
<gene>
    <name evidence="2" type="ORF">LSINAPIS_LOCUS7466</name>
</gene>
<evidence type="ECO:0000313" key="3">
    <source>
        <dbReference type="Proteomes" id="UP000324832"/>
    </source>
</evidence>